<dbReference type="EMBL" id="JPKY01000002">
    <property type="protein sequence ID" value="KFH48669.1"/>
    <property type="molecule type" value="Genomic_DNA"/>
</dbReference>
<dbReference type="Pfam" id="PF25789">
    <property type="entry name" value="TPR_NAA35"/>
    <property type="match status" value="1"/>
</dbReference>
<sequence>MTANGGVGASDEISRLSMGDDAEPLTSGAPELDSQGIVAVDITDKFFTATRALEPGEIVKDGLFTLFESVGALEIMDPKMDSGCIKPGDEFEELYDVSRPLPPDEVLGIIDQLLCHEVRQPMNTSCSPPSVLFLAHASQMSWHLGYPLSQTVLTSVYVEALMMPNPHGIDQAKFVRRDDDESNQQPMLQVLRAYCLGMLKVCGYVNERVRSEHSYEEEDFVTNTYHRTLLGNLSTDSIRHTISDALDLLRRERTSIGEDLADALASRLKLRDIFLSAAECPQHVDNPDLARVPWDQGLAVLSGIKSTHALGKPVDEAFSAKLQRKLASTVPPRPIVQLGFDDAFGHLSRLFRDGRDVIGVLRFTDSQCLLNFVFFFQAKKPQPLVYVRTLLQTFLFDAMEMLGSMSIRQILDDDLSIITLPASHLLDRANDDIEAVQDPRHFISQQMEAFRQRAAQPYLDILRTFCQNRCRVRRTLCHTIRAWDNLQADAEELDQMIQDKTQELVARGQSFSSYTTSADLQEWSLSAWTYLYKLRQMEWIVQLGFELEVYQPDELAGMYWYLNYLAKVRLEYSPRIKSSIMRKIEEMRAQSTTDGLAEKQLQRALSFIRLSLLDAAVTWELSDALSCVYTVLGRLGLVKAPLRPYSNDELRYELRMKPFAPIGVPELPSFQDFTAQVTQPESSTDDVLAVACKALAGAKRGFESLSKLSAEEAFSVGSHEQWVASVKNGLKSCIALGLAVATLQKAIERSEDGGDLKLRAEVPTPDKAYHEWWIVPKLVPVP</sequence>
<comment type="similarity">
    <text evidence="2">Belongs to the MAK10 family.</text>
</comment>
<evidence type="ECO:0000256" key="2">
    <source>
        <dbReference type="ARBA" id="ARBA00006289"/>
    </source>
</evidence>
<evidence type="ECO:0000256" key="1">
    <source>
        <dbReference type="ARBA" id="ARBA00004496"/>
    </source>
</evidence>
<keyword evidence="8" id="KW-1185">Reference proteome</keyword>
<dbReference type="AlphaFoldDB" id="A0A086TH37"/>
<evidence type="ECO:0000256" key="3">
    <source>
        <dbReference type="ARBA" id="ARBA00022490"/>
    </source>
</evidence>
<dbReference type="HOGENOM" id="CLU_011757_0_0_1"/>
<feature type="region of interest" description="Disordered" evidence="4">
    <location>
        <begin position="1"/>
        <end position="30"/>
    </location>
</feature>
<organism evidence="7 8">
    <name type="scientific">Hapsidospora chrysogenum (strain ATCC 11550 / CBS 779.69 / DSM 880 / IAM 14645 / JCM 23072 / IMI 49137)</name>
    <name type="common">Acremonium chrysogenum</name>
    <dbReference type="NCBI Taxonomy" id="857340"/>
    <lineage>
        <taxon>Eukaryota</taxon>
        <taxon>Fungi</taxon>
        <taxon>Dikarya</taxon>
        <taxon>Ascomycota</taxon>
        <taxon>Pezizomycotina</taxon>
        <taxon>Sordariomycetes</taxon>
        <taxon>Hypocreomycetidae</taxon>
        <taxon>Hypocreales</taxon>
        <taxon>Bionectriaceae</taxon>
        <taxon>Hapsidospora</taxon>
    </lineage>
</organism>
<comment type="caution">
    <text evidence="7">The sequence shown here is derived from an EMBL/GenBank/DDBJ whole genome shotgun (WGS) entry which is preliminary data.</text>
</comment>
<dbReference type="PANTHER" id="PTHR21373">
    <property type="entry name" value="GLUCOSE REPRESSIBLE PROTEIN MAK10"/>
    <property type="match status" value="1"/>
</dbReference>
<dbReference type="PANTHER" id="PTHR21373:SF0">
    <property type="entry name" value="N-ALPHA-ACETYLTRANSFERASE 35, NATC AUXILIARY SUBUNIT"/>
    <property type="match status" value="1"/>
</dbReference>
<dbReference type="InterPro" id="IPR057983">
    <property type="entry name" value="NAA35-like_N"/>
</dbReference>
<evidence type="ECO:0000313" key="8">
    <source>
        <dbReference type="Proteomes" id="UP000029964"/>
    </source>
</evidence>
<dbReference type="InterPro" id="IPR057982">
    <property type="entry name" value="TPR_NAA35"/>
</dbReference>
<reference evidence="8" key="1">
    <citation type="journal article" date="2014" name="Genome Announc.">
        <title>Genome sequence and annotation of Acremonium chrysogenum, producer of the beta-lactam antibiotic cephalosporin C.</title>
        <authorList>
            <person name="Terfehr D."/>
            <person name="Dahlmann T.A."/>
            <person name="Specht T."/>
            <person name="Zadra I."/>
            <person name="Kuernsteiner H."/>
            <person name="Kueck U."/>
        </authorList>
    </citation>
    <scope>NUCLEOTIDE SEQUENCE [LARGE SCALE GENOMIC DNA]</scope>
    <source>
        <strain evidence="8">ATCC 11550 / CBS 779.69 / DSM 880 / IAM 14645 / JCM 23072 / IMI 49137</strain>
    </source>
</reference>
<feature type="domain" description="NAA35-like N-terminal" evidence="5">
    <location>
        <begin position="137"/>
        <end position="239"/>
    </location>
</feature>
<evidence type="ECO:0000313" key="7">
    <source>
        <dbReference type="EMBL" id="KFH48669.1"/>
    </source>
</evidence>
<dbReference type="Pfam" id="PF04112">
    <property type="entry name" value="Mak10"/>
    <property type="match status" value="2"/>
</dbReference>
<feature type="domain" description="NAA35-like TPR repeats" evidence="6">
    <location>
        <begin position="362"/>
        <end position="711"/>
    </location>
</feature>
<dbReference type="GO" id="GO:0031417">
    <property type="term" value="C:NatC complex"/>
    <property type="evidence" value="ECO:0007669"/>
    <property type="project" value="InterPro"/>
</dbReference>
<keyword evidence="7" id="KW-0808">Transferase</keyword>
<dbReference type="Proteomes" id="UP000029964">
    <property type="component" value="Unassembled WGS sequence"/>
</dbReference>
<protein>
    <submittedName>
        <fullName evidence="7">N-alpha-acetyltransferase 35, NatC auxiliary subunit-like protein</fullName>
    </submittedName>
</protein>
<keyword evidence="3" id="KW-0963">Cytoplasm</keyword>
<gene>
    <name evidence="7" type="ORF">ACRE_004990</name>
</gene>
<dbReference type="GO" id="GO:0016740">
    <property type="term" value="F:transferase activity"/>
    <property type="evidence" value="ECO:0007669"/>
    <property type="project" value="UniProtKB-KW"/>
</dbReference>
<dbReference type="InterPro" id="IPR007244">
    <property type="entry name" value="Naa35_N"/>
</dbReference>
<accession>A0A086TH37</accession>
<comment type="subcellular location">
    <subcellularLocation>
        <location evidence="1">Cytoplasm</location>
    </subcellularLocation>
</comment>
<dbReference type="STRING" id="857340.A0A086TH37"/>
<evidence type="ECO:0000259" key="5">
    <source>
        <dbReference type="Pfam" id="PF04112"/>
    </source>
</evidence>
<evidence type="ECO:0000259" key="6">
    <source>
        <dbReference type="Pfam" id="PF25789"/>
    </source>
</evidence>
<evidence type="ECO:0000256" key="4">
    <source>
        <dbReference type="SAM" id="MobiDB-lite"/>
    </source>
</evidence>
<dbReference type="OrthoDB" id="269405at2759"/>
<proteinExistence type="inferred from homology"/>
<feature type="domain" description="NAA35-like N-terminal" evidence="5">
    <location>
        <begin position="55"/>
        <end position="119"/>
    </location>
</feature>
<name>A0A086TH37_HAPC1</name>